<dbReference type="AlphaFoldDB" id="A0A3B0U139"/>
<reference evidence="1" key="1">
    <citation type="submission" date="2018-06" db="EMBL/GenBank/DDBJ databases">
        <authorList>
            <person name="Zhirakovskaya E."/>
        </authorList>
    </citation>
    <scope>NUCLEOTIDE SEQUENCE</scope>
</reference>
<evidence type="ECO:0000313" key="1">
    <source>
        <dbReference type="EMBL" id="VAW19407.1"/>
    </source>
</evidence>
<protein>
    <submittedName>
        <fullName evidence="1">Uncharacterized protein</fullName>
    </submittedName>
</protein>
<gene>
    <name evidence="1" type="ORF">MNBD_BACTEROID01-692</name>
</gene>
<sequence length="113" mass="13083">MEYVLQKAGVIFQYDSRITLVSYLSRTIQVEGRDYAFRKIKGSVLVDATGINRENNHINIATAERAFLDLLYLNKNFYFDNLNPLKKEILFSLVPMYQSKTLTQSLAKLLKND</sequence>
<accession>A0A3B0U139</accession>
<proteinExistence type="predicted"/>
<organism evidence="1">
    <name type="scientific">hydrothermal vent metagenome</name>
    <dbReference type="NCBI Taxonomy" id="652676"/>
    <lineage>
        <taxon>unclassified sequences</taxon>
        <taxon>metagenomes</taxon>
        <taxon>ecological metagenomes</taxon>
    </lineage>
</organism>
<dbReference type="EMBL" id="UOEP01000098">
    <property type="protein sequence ID" value="VAW19407.1"/>
    <property type="molecule type" value="Genomic_DNA"/>
</dbReference>
<name>A0A3B0U139_9ZZZZ</name>